<dbReference type="AlphaFoldDB" id="A0A2P5KB62"/>
<feature type="compositionally biased region" description="Low complexity" evidence="1">
    <location>
        <begin position="358"/>
        <end position="374"/>
    </location>
</feature>
<keyword evidence="4" id="KW-1185">Reference proteome</keyword>
<feature type="region of interest" description="Disordered" evidence="1">
    <location>
        <begin position="358"/>
        <end position="439"/>
    </location>
</feature>
<feature type="compositionally biased region" description="Basic residues" evidence="1">
    <location>
        <begin position="429"/>
        <end position="439"/>
    </location>
</feature>
<evidence type="ECO:0000256" key="1">
    <source>
        <dbReference type="SAM" id="MobiDB-lite"/>
    </source>
</evidence>
<evidence type="ECO:0008006" key="5">
    <source>
        <dbReference type="Google" id="ProtNLM"/>
    </source>
</evidence>
<dbReference type="RefSeq" id="WP_158249454.1">
    <property type="nucleotide sequence ID" value="NZ_PRDW01000005.1"/>
</dbReference>
<reference evidence="3 4" key="1">
    <citation type="submission" date="2018-01" db="EMBL/GenBank/DDBJ databases">
        <title>Genomic Encyclopedia of Type Strains, Phase III (KMG-III): the genomes of soil and plant-associated and newly described type strains.</title>
        <authorList>
            <person name="Whitman W."/>
        </authorList>
    </citation>
    <scope>NUCLEOTIDE SEQUENCE [LARGE SCALE GENOMIC DNA]</scope>
    <source>
        <strain evidence="3 4">HKI456</strain>
    </source>
</reference>
<evidence type="ECO:0000256" key="2">
    <source>
        <dbReference type="SAM" id="SignalP"/>
    </source>
</evidence>
<evidence type="ECO:0000313" key="4">
    <source>
        <dbReference type="Proteomes" id="UP000243096"/>
    </source>
</evidence>
<keyword evidence="2" id="KW-0732">Signal</keyword>
<feature type="compositionally biased region" description="Polar residues" evidence="1">
    <location>
        <begin position="419"/>
        <end position="428"/>
    </location>
</feature>
<evidence type="ECO:0000313" key="3">
    <source>
        <dbReference type="EMBL" id="PPB83956.1"/>
    </source>
</evidence>
<accession>A0A2P5KB62</accession>
<organism evidence="3 4">
    <name type="scientific">Mycetohabitans endofungorum</name>
    <dbReference type="NCBI Taxonomy" id="417203"/>
    <lineage>
        <taxon>Bacteria</taxon>
        <taxon>Pseudomonadati</taxon>
        <taxon>Pseudomonadota</taxon>
        <taxon>Betaproteobacteria</taxon>
        <taxon>Burkholderiales</taxon>
        <taxon>Burkholderiaceae</taxon>
        <taxon>Mycetohabitans</taxon>
    </lineage>
</organism>
<gene>
    <name evidence="3" type="ORF">B0O95_105140</name>
</gene>
<dbReference type="EMBL" id="PRDW01000005">
    <property type="protein sequence ID" value="PPB83956.1"/>
    <property type="molecule type" value="Genomic_DNA"/>
</dbReference>
<proteinExistence type="predicted"/>
<sequence>MHTLASALVVLLAVRGPDAQAAPDAPMVDGVRFAVIAGLPPSLSSDAATRALLDMLRRTPRLQFAVWDGALRRSGEPCVDALFAARRTLLDTSPIPLVVIPGRHDWEDCDSQPAGGFDPVERLDFVRQTFFDQPHSLGNRAMHVVRQSDLPRFRQYRENLRWETGRIAFVTLNVPDGNNHYSSAGGRNGEFEDRAVANAFWLRHAGEYAKRRKLKAIGVLIDADPHFERYEQRERFAWLRWGRGLPRDGYVEFKRTLVELSRSFSGAVVLIHNASHDTLPCVQIDQPLHDDRGKRVKNFTRIAIARAGRHPQWLDIRAEPAHWPVFHVSERAWPDAARFAAIPPASCLPGTVSPPGDVGATAAAPTPGSAITAPERGSDAAPANGLWMPGRTTTPANGLWTPGRTTAPPTGLWPVPAQRTGSARSGHTNIRRGASRLIE</sequence>
<dbReference type="OrthoDB" id="58809at2"/>
<protein>
    <recommendedName>
        <fullName evidence="5">Calcineurin-like phosphoesterase family protein</fullName>
    </recommendedName>
</protein>
<name>A0A2P5KB62_9BURK</name>
<feature type="signal peptide" evidence="2">
    <location>
        <begin position="1"/>
        <end position="21"/>
    </location>
</feature>
<feature type="chain" id="PRO_5015132154" description="Calcineurin-like phosphoesterase family protein" evidence="2">
    <location>
        <begin position="22"/>
        <end position="439"/>
    </location>
</feature>
<dbReference type="Proteomes" id="UP000243096">
    <property type="component" value="Unassembled WGS sequence"/>
</dbReference>
<comment type="caution">
    <text evidence="3">The sequence shown here is derived from an EMBL/GenBank/DDBJ whole genome shotgun (WGS) entry which is preliminary data.</text>
</comment>